<dbReference type="InterPro" id="IPR007527">
    <property type="entry name" value="Znf_SWIM"/>
</dbReference>
<dbReference type="InterPro" id="IPR018289">
    <property type="entry name" value="MULE_transposase_dom"/>
</dbReference>
<dbReference type="Pfam" id="PF10551">
    <property type="entry name" value="MULE"/>
    <property type="match status" value="1"/>
</dbReference>
<dbReference type="GO" id="GO:0008270">
    <property type="term" value="F:zinc ion binding"/>
    <property type="evidence" value="ECO:0007669"/>
    <property type="project" value="UniProtKB-KW"/>
</dbReference>
<keyword evidence="1" id="KW-0863">Zinc-finger</keyword>
<protein>
    <recommendedName>
        <fullName evidence="3">SWIM-type domain-containing protein</fullName>
    </recommendedName>
</protein>
<organism evidence="4 5">
    <name type="scientific">Sphaerobolus stellatus (strain SS14)</name>
    <dbReference type="NCBI Taxonomy" id="990650"/>
    <lineage>
        <taxon>Eukaryota</taxon>
        <taxon>Fungi</taxon>
        <taxon>Dikarya</taxon>
        <taxon>Basidiomycota</taxon>
        <taxon>Agaricomycotina</taxon>
        <taxon>Agaricomycetes</taxon>
        <taxon>Phallomycetidae</taxon>
        <taxon>Geastrales</taxon>
        <taxon>Sphaerobolaceae</taxon>
        <taxon>Sphaerobolus</taxon>
    </lineage>
</organism>
<feature type="region of interest" description="Disordered" evidence="2">
    <location>
        <begin position="728"/>
        <end position="756"/>
    </location>
</feature>
<accession>A0A0C9VTX8</accession>
<dbReference type="AlphaFoldDB" id="A0A0C9VTX8"/>
<dbReference type="PROSITE" id="PS50966">
    <property type="entry name" value="ZF_SWIM"/>
    <property type="match status" value="1"/>
</dbReference>
<dbReference type="OrthoDB" id="2422225at2759"/>
<feature type="domain" description="SWIM-type" evidence="3">
    <location>
        <begin position="628"/>
        <end position="663"/>
    </location>
</feature>
<evidence type="ECO:0000313" key="5">
    <source>
        <dbReference type="Proteomes" id="UP000054279"/>
    </source>
</evidence>
<feature type="region of interest" description="Disordered" evidence="2">
    <location>
        <begin position="846"/>
        <end position="871"/>
    </location>
</feature>
<keyword evidence="1" id="KW-0479">Metal-binding</keyword>
<evidence type="ECO:0000256" key="2">
    <source>
        <dbReference type="SAM" id="MobiDB-lite"/>
    </source>
</evidence>
<evidence type="ECO:0000259" key="3">
    <source>
        <dbReference type="PROSITE" id="PS50966"/>
    </source>
</evidence>
<keyword evidence="1" id="KW-0862">Zinc</keyword>
<evidence type="ECO:0000313" key="4">
    <source>
        <dbReference type="EMBL" id="KIJ41626.1"/>
    </source>
</evidence>
<feature type="compositionally biased region" description="Acidic residues" evidence="2">
    <location>
        <begin position="741"/>
        <end position="756"/>
    </location>
</feature>
<proteinExistence type="predicted"/>
<dbReference type="Pfam" id="PF04434">
    <property type="entry name" value="SWIM"/>
    <property type="match status" value="1"/>
</dbReference>
<feature type="compositionally biased region" description="Polar residues" evidence="2">
    <location>
        <begin position="850"/>
        <end position="860"/>
    </location>
</feature>
<dbReference type="Proteomes" id="UP000054279">
    <property type="component" value="Unassembled WGS sequence"/>
</dbReference>
<dbReference type="HOGENOM" id="CLU_007844_0_0_1"/>
<keyword evidence="5" id="KW-1185">Reference proteome</keyword>
<gene>
    <name evidence="4" type="ORF">M422DRAFT_255244</name>
</gene>
<sequence>MSARHSATQVPWRSSLNLTEEQLGVLNSMYAASSSDQIEDDLYSAVNKLQQEEAISLLTTYGLNEASLEDVSCLWSVKWTKSNGIGEQEERRTLYQCDCGREHTQFGTKKRQTAYNYTGCLAHAEISTDARKQCSHECHPFLCIHRSIQLRYVNSTKAHLLQLYNAKNRDLFRTQGYPDQPSHAKLHTSQYRWIMKSQDTRALYRQYNRMIGVNTKKKPHININEWLDPASPHYNLTLAEAVFHYSPRAALNQRFEVCISTKEMKQMGWKHGHKSQIMLDGTFGICDSKLLLFILMAVDEKGKGVPLAFLLFSAPSGNKQTSSGYDTEILTKLLRQWRTDLESFKGKSFEVLVAITDTDLKELGALLAVFPHILLLICKFHIRQSWRNHRNKVLKGQSPALMHLKSWLKRLEDDLIQTTEFVKVKALLYKEREILTAMKEDSETTSLGERGLLHVEYLDGYWCNDSLWQSWSDFGHRLVSHHLKCSFDGFLPTTNHLESFNGLLKHKHLQRWQRGGCRLRVDMLLQLLVLKVLPSIFEQRHLEAMEDQRWAARIQTIPGGQQIIKAKAAADLMLPPIAYLVVDQQRDQAATALVQQQKISISTFYPEGLYFNSYSSLLTVHDKNPRVYQVRLGYKGMASCTCADFMNRGGACKHIRAALLQINLLRQAGHPIPLISLPCSESEARIHQLAAMDSTGPVPVPDDAPISKAAATVIDLLTEVPEVYAEPGFDEFASESRDSADDGVDDDTESAATDTEDEFDFTILKSSKEAVDAQSLAWFTHEAKTAGPKIGDLATILPDHEISMSTEQINDLIGFRENLALLLKIDRMLPSNGASKKPHVEAALREKKNISPSIPLTQRSHTVHHESGQTL</sequence>
<evidence type="ECO:0000256" key="1">
    <source>
        <dbReference type="PROSITE-ProRule" id="PRU00325"/>
    </source>
</evidence>
<reference evidence="4 5" key="1">
    <citation type="submission" date="2014-06" db="EMBL/GenBank/DDBJ databases">
        <title>Evolutionary Origins and Diversification of the Mycorrhizal Mutualists.</title>
        <authorList>
            <consortium name="DOE Joint Genome Institute"/>
            <consortium name="Mycorrhizal Genomics Consortium"/>
            <person name="Kohler A."/>
            <person name="Kuo A."/>
            <person name="Nagy L.G."/>
            <person name="Floudas D."/>
            <person name="Copeland A."/>
            <person name="Barry K.W."/>
            <person name="Cichocki N."/>
            <person name="Veneault-Fourrey C."/>
            <person name="LaButti K."/>
            <person name="Lindquist E.A."/>
            <person name="Lipzen A."/>
            <person name="Lundell T."/>
            <person name="Morin E."/>
            <person name="Murat C."/>
            <person name="Riley R."/>
            <person name="Ohm R."/>
            <person name="Sun H."/>
            <person name="Tunlid A."/>
            <person name="Henrissat B."/>
            <person name="Grigoriev I.V."/>
            <person name="Hibbett D.S."/>
            <person name="Martin F."/>
        </authorList>
    </citation>
    <scope>NUCLEOTIDE SEQUENCE [LARGE SCALE GENOMIC DNA]</scope>
    <source>
        <strain evidence="4 5">SS14</strain>
    </source>
</reference>
<name>A0A0C9VTX8_SPHS4</name>
<dbReference type="EMBL" id="KN837135">
    <property type="protein sequence ID" value="KIJ41626.1"/>
    <property type="molecule type" value="Genomic_DNA"/>
</dbReference>